<evidence type="ECO:0000256" key="5">
    <source>
        <dbReference type="ARBA" id="ARBA00022705"/>
    </source>
</evidence>
<dbReference type="GO" id="GO:0016779">
    <property type="term" value="F:nucleotidyltransferase activity"/>
    <property type="evidence" value="ECO:0007669"/>
    <property type="project" value="UniProtKB-KW"/>
</dbReference>
<dbReference type="SUPFAM" id="SSF48024">
    <property type="entry name" value="N-terminal domain of DnaB helicase"/>
    <property type="match status" value="1"/>
</dbReference>
<dbReference type="InterPro" id="IPR006295">
    <property type="entry name" value="DNA_primase_DnaG"/>
</dbReference>
<dbReference type="PIRSF" id="PIRSF002811">
    <property type="entry name" value="DnaG"/>
    <property type="match status" value="1"/>
</dbReference>
<comment type="catalytic activity">
    <reaction evidence="12">
        <text>ssDNA + n NTP = ssDNA/pppN(pN)n-1 hybrid + (n-1) diphosphate.</text>
        <dbReference type="EC" id="2.7.7.101"/>
    </reaction>
</comment>
<comment type="subunit">
    <text evidence="12">Monomer. Interacts with DnaB.</text>
</comment>
<evidence type="ECO:0000256" key="10">
    <source>
        <dbReference type="ARBA" id="ARBA00023125"/>
    </source>
</evidence>
<protein>
    <recommendedName>
        <fullName evidence="12 13">DNA primase</fullName>
        <ecNumber evidence="12">2.7.7.101</ecNumber>
    </recommendedName>
</protein>
<evidence type="ECO:0000256" key="7">
    <source>
        <dbReference type="ARBA" id="ARBA00022771"/>
    </source>
</evidence>
<dbReference type="InterPro" id="IPR036185">
    <property type="entry name" value="DNA_heli_DnaB-like_N_sf"/>
</dbReference>
<dbReference type="InterPro" id="IPR013264">
    <property type="entry name" value="DNAG_N"/>
</dbReference>
<keyword evidence="10 12" id="KW-0238">DNA-binding</keyword>
<evidence type="ECO:0000256" key="1">
    <source>
        <dbReference type="ARBA" id="ARBA00022478"/>
    </source>
</evidence>
<dbReference type="SUPFAM" id="SSF57783">
    <property type="entry name" value="Zinc beta-ribbon"/>
    <property type="match status" value="1"/>
</dbReference>
<dbReference type="InterPro" id="IPR030846">
    <property type="entry name" value="DnaG_bac"/>
</dbReference>
<evidence type="ECO:0000256" key="13">
    <source>
        <dbReference type="PIRNR" id="PIRNR002811"/>
    </source>
</evidence>
<evidence type="ECO:0000256" key="9">
    <source>
        <dbReference type="ARBA" id="ARBA00022842"/>
    </source>
</evidence>
<dbReference type="InterPro" id="IPR034151">
    <property type="entry name" value="TOPRIM_DnaG_bac"/>
</dbReference>
<evidence type="ECO:0000313" key="15">
    <source>
        <dbReference type="EMBL" id="MBM7701491.1"/>
    </source>
</evidence>
<keyword evidence="3 12" id="KW-0808">Transferase</keyword>
<dbReference type="Gene3D" id="3.40.1360.10">
    <property type="match status" value="1"/>
</dbReference>
<comment type="function">
    <text evidence="12 13">RNA polymerase that catalyzes the synthesis of short RNA molecules used as primers for DNA polymerase during DNA replication.</text>
</comment>
<dbReference type="SUPFAM" id="SSF56731">
    <property type="entry name" value="DNA primase core"/>
    <property type="match status" value="1"/>
</dbReference>
<dbReference type="InterPro" id="IPR006171">
    <property type="entry name" value="TOPRIM_dom"/>
</dbReference>
<reference evidence="15 16" key="1">
    <citation type="submission" date="2021-01" db="EMBL/GenBank/DDBJ databases">
        <title>Genomic Encyclopedia of Type Strains, Phase IV (KMG-IV): sequencing the most valuable type-strain genomes for metagenomic binning, comparative biology and taxonomic classification.</title>
        <authorList>
            <person name="Goeker M."/>
        </authorList>
    </citation>
    <scope>NUCLEOTIDE SEQUENCE [LARGE SCALE GENOMIC DNA]</scope>
    <source>
        <strain evidence="15 16">DSM 104297</strain>
    </source>
</reference>
<gene>
    <name evidence="12" type="primary">dnaG</name>
    <name evidence="15" type="ORF">JOC83_000317</name>
</gene>
<dbReference type="HAMAP" id="MF_00974">
    <property type="entry name" value="DNA_primase_DnaG"/>
    <property type="match status" value="1"/>
</dbReference>
<feature type="zinc finger region" description="CHC2-type" evidence="12">
    <location>
        <begin position="40"/>
        <end position="64"/>
    </location>
</feature>
<organism evidence="15 16">
    <name type="scientific">Priestia iocasae</name>
    <dbReference type="NCBI Taxonomy" id="2291674"/>
    <lineage>
        <taxon>Bacteria</taxon>
        <taxon>Bacillati</taxon>
        <taxon>Bacillota</taxon>
        <taxon>Bacilli</taxon>
        <taxon>Bacillales</taxon>
        <taxon>Bacillaceae</taxon>
        <taxon>Priestia</taxon>
    </lineage>
</organism>
<evidence type="ECO:0000256" key="6">
    <source>
        <dbReference type="ARBA" id="ARBA00022723"/>
    </source>
</evidence>
<keyword evidence="1 12" id="KW-0240">DNA-directed RNA polymerase</keyword>
<evidence type="ECO:0000256" key="11">
    <source>
        <dbReference type="ARBA" id="ARBA00023163"/>
    </source>
</evidence>
<dbReference type="CDD" id="cd03364">
    <property type="entry name" value="TOPRIM_DnaG_primases"/>
    <property type="match status" value="1"/>
</dbReference>
<dbReference type="InterPro" id="IPR036977">
    <property type="entry name" value="DNA_primase_Znf_CHC2"/>
</dbReference>
<dbReference type="NCBIfam" id="TIGR01391">
    <property type="entry name" value="dnaG"/>
    <property type="match status" value="1"/>
</dbReference>
<dbReference type="Pfam" id="PF01807">
    <property type="entry name" value="Zn_ribbon_DnaG"/>
    <property type="match status" value="1"/>
</dbReference>
<accession>A0ABS2QRW1</accession>
<evidence type="ECO:0000256" key="4">
    <source>
        <dbReference type="ARBA" id="ARBA00022695"/>
    </source>
</evidence>
<evidence type="ECO:0000259" key="14">
    <source>
        <dbReference type="PROSITE" id="PS50880"/>
    </source>
</evidence>
<evidence type="ECO:0000256" key="3">
    <source>
        <dbReference type="ARBA" id="ARBA00022679"/>
    </source>
</evidence>
<proteinExistence type="inferred from homology"/>
<dbReference type="PROSITE" id="PS50880">
    <property type="entry name" value="TOPRIM"/>
    <property type="match status" value="1"/>
</dbReference>
<dbReference type="RefSeq" id="WP_205182837.1">
    <property type="nucleotide sequence ID" value="NZ_JAFBFC010000001.1"/>
</dbReference>
<evidence type="ECO:0000256" key="12">
    <source>
        <dbReference type="HAMAP-Rule" id="MF_00974"/>
    </source>
</evidence>
<dbReference type="EC" id="2.7.7.101" evidence="12"/>
<dbReference type="InterPro" id="IPR002694">
    <property type="entry name" value="Znf_CHC2"/>
</dbReference>
<dbReference type="PANTHER" id="PTHR30313:SF2">
    <property type="entry name" value="DNA PRIMASE"/>
    <property type="match status" value="1"/>
</dbReference>
<dbReference type="PANTHER" id="PTHR30313">
    <property type="entry name" value="DNA PRIMASE"/>
    <property type="match status" value="1"/>
</dbReference>
<dbReference type="Gene3D" id="6.10.140.360">
    <property type="match status" value="1"/>
</dbReference>
<comment type="cofactor">
    <cofactor evidence="12 13">
        <name>Zn(2+)</name>
        <dbReference type="ChEBI" id="CHEBI:29105"/>
    </cofactor>
    <text evidence="12 13">Binds 1 zinc ion per monomer.</text>
</comment>
<dbReference type="Proteomes" id="UP000809829">
    <property type="component" value="Unassembled WGS sequence"/>
</dbReference>
<dbReference type="Pfam" id="PF08275">
    <property type="entry name" value="DNAG_N"/>
    <property type="match status" value="1"/>
</dbReference>
<dbReference type="InterPro" id="IPR016136">
    <property type="entry name" value="DNA_helicase_N/primase_C"/>
</dbReference>
<dbReference type="Pfam" id="PF13155">
    <property type="entry name" value="Toprim_2"/>
    <property type="match status" value="1"/>
</dbReference>
<evidence type="ECO:0000256" key="2">
    <source>
        <dbReference type="ARBA" id="ARBA00022515"/>
    </source>
</evidence>
<keyword evidence="11 12" id="KW-0804">Transcription</keyword>
<keyword evidence="9" id="KW-0460">Magnesium</keyword>
<dbReference type="InterPro" id="IPR050219">
    <property type="entry name" value="DnaG_primase"/>
</dbReference>
<dbReference type="EMBL" id="JAFBFC010000001">
    <property type="protein sequence ID" value="MBM7701491.1"/>
    <property type="molecule type" value="Genomic_DNA"/>
</dbReference>
<dbReference type="SMART" id="SM00400">
    <property type="entry name" value="ZnF_CHCC"/>
    <property type="match status" value="1"/>
</dbReference>
<dbReference type="SMART" id="SM00493">
    <property type="entry name" value="TOPRIM"/>
    <property type="match status" value="1"/>
</dbReference>
<keyword evidence="4 12" id="KW-0548">Nucleotidyltransferase</keyword>
<keyword evidence="6 12" id="KW-0479">Metal-binding</keyword>
<feature type="domain" description="Toprim" evidence="14">
    <location>
        <begin position="263"/>
        <end position="344"/>
    </location>
</feature>
<dbReference type="Pfam" id="PF10410">
    <property type="entry name" value="DnaB_bind"/>
    <property type="match status" value="1"/>
</dbReference>
<evidence type="ECO:0000256" key="8">
    <source>
        <dbReference type="ARBA" id="ARBA00022833"/>
    </source>
</evidence>
<dbReference type="Gene3D" id="3.90.580.10">
    <property type="entry name" value="Zinc finger, CHC2-type domain"/>
    <property type="match status" value="1"/>
</dbReference>
<dbReference type="Gene3D" id="3.90.980.10">
    <property type="entry name" value="DNA primase, catalytic core, N-terminal domain"/>
    <property type="match status" value="1"/>
</dbReference>
<comment type="domain">
    <text evidence="12">Contains an N-terminal zinc-binding domain, a central core domain that contains the primase activity, and a C-terminal DnaB-binding domain.</text>
</comment>
<keyword evidence="2 12" id="KW-0639">Primosome</keyword>
<keyword evidence="7 12" id="KW-0863">Zinc-finger</keyword>
<comment type="caution">
    <text evidence="15">The sequence shown here is derived from an EMBL/GenBank/DDBJ whole genome shotgun (WGS) entry which is preliminary data.</text>
</comment>
<dbReference type="InterPro" id="IPR019475">
    <property type="entry name" value="DNA_primase_DnaB-bd"/>
</dbReference>
<sequence>MTNRIPDEVIDRIRHSVDIVDVISDYVQLKKQGRNYFGLCPFHGESTPSFSVSPEKQIYHCFGCGAGGNSFSFLMELEGLSFVEAAQQLADKADIPFEHDVQPETSLNENKPTTRMVEAHELLKKFYHHLLVNTKEGQQAYDYLIERGFSRETIDEFEIGFSLDSWEFMTKFLTKRGFQLTEMEKAGLLVKRAKDGAFFDRFRGRVMFPIADLQGKTVAFSGRLIENIEGQPKYLNSPETAIFNKGKTIYNFHRAKKHIRKNQQVLLFEGFADVISAVKAECPNAIATMGTALTDEQAKIIRRNVESVVICYDSDHAGIEAAYKAANILTSVGCTVKVAVMPQGYDPDDYIKEQGPERFRNEVIDGSLTFMSFKMRYLRRGKNLQNEAERMKYIEDVLKEISQLTKAVEQEHYLRQLSQEFSISLDALQQQKNQISSLSGKKKDNDAWNRNNIARQPSFQTRLLPAYQNAERLLIAYMLKDKDVAIRIQELIQGNFNIEEHRALVMYIYAFYEEGYEPNLSLFMEKLVDGKLGRLASEIAMLSINEELSEQALHDYVQQVLIHPKLLKIKEKETEKQEAERQKDYLKAASIAMEIIQLKKALKS</sequence>
<comment type="similarity">
    <text evidence="12 13">Belongs to the DnaG primase family.</text>
</comment>
<evidence type="ECO:0000313" key="16">
    <source>
        <dbReference type="Proteomes" id="UP000809829"/>
    </source>
</evidence>
<keyword evidence="16" id="KW-1185">Reference proteome</keyword>
<keyword evidence="8 12" id="KW-0862">Zinc</keyword>
<name>A0ABS2QRW1_9BACI</name>
<keyword evidence="5 12" id="KW-0235">DNA replication</keyword>
<dbReference type="InterPro" id="IPR037068">
    <property type="entry name" value="DNA_primase_core_N_sf"/>
</dbReference>
<dbReference type="Gene3D" id="1.10.860.10">
    <property type="entry name" value="DNAb Helicase, Chain A"/>
    <property type="match status" value="1"/>
</dbReference>